<dbReference type="Proteomes" id="UP000323012">
    <property type="component" value="Unassembled WGS sequence"/>
</dbReference>
<dbReference type="GO" id="GO:0034213">
    <property type="term" value="P:quinolinate catabolic process"/>
    <property type="evidence" value="ECO:0007669"/>
    <property type="project" value="TreeGrafter"/>
</dbReference>
<reference evidence="9 12" key="2">
    <citation type="submission" date="2017-10" db="EMBL/GenBank/DDBJ databases">
        <title>Draft genome sequences of Aggregatibacter actinomycetemcomitans strains 310a and 310b.</title>
        <authorList>
            <person name="May A.C."/>
            <person name="Ohta H."/>
            <person name="Maeda H."/>
            <person name="Kokeguchi S."/>
            <person name="Cugini C."/>
        </authorList>
    </citation>
    <scope>NUCLEOTIDE SEQUENCE [LARGE SCALE GENOMIC DNA]</scope>
    <source>
        <strain evidence="9 12">310b</strain>
    </source>
</reference>
<organism evidence="10 13">
    <name type="scientific">Aggregatibacter actinomycetemcomitans</name>
    <name type="common">Actinobacillus actinomycetemcomitans</name>
    <name type="synonym">Haemophilus actinomycetemcomitans</name>
    <dbReference type="NCBI Taxonomy" id="714"/>
    <lineage>
        <taxon>Bacteria</taxon>
        <taxon>Pseudomonadati</taxon>
        <taxon>Pseudomonadota</taxon>
        <taxon>Gammaproteobacteria</taxon>
        <taxon>Pasteurellales</taxon>
        <taxon>Pasteurellaceae</taxon>
        <taxon>Aggregatibacter</taxon>
    </lineage>
</organism>
<evidence type="ECO:0000259" key="7">
    <source>
        <dbReference type="Pfam" id="PF02749"/>
    </source>
</evidence>
<evidence type="ECO:0000313" key="13">
    <source>
        <dbReference type="Proteomes" id="UP000323012"/>
    </source>
</evidence>
<dbReference type="EMBL" id="PCGW01000001">
    <property type="protein sequence ID" value="PHO21667.1"/>
    <property type="molecule type" value="Genomic_DNA"/>
</dbReference>
<protein>
    <recommendedName>
        <fullName evidence="2">Putative pyrophosphorylase ModD</fullName>
    </recommendedName>
</protein>
<dbReference type="FunFam" id="3.20.20.70:FF:000030">
    <property type="entry name" value="Nicotinate-nucleotide pyrophosphorylase, carboxylating"/>
    <property type="match status" value="1"/>
</dbReference>
<dbReference type="InterPro" id="IPR006242">
    <property type="entry name" value="ModD"/>
</dbReference>
<dbReference type="SUPFAM" id="SSF51690">
    <property type="entry name" value="Nicotinate/Quinolinate PRTase C-terminal domain-like"/>
    <property type="match status" value="1"/>
</dbReference>
<dbReference type="PANTHER" id="PTHR32179:SF4">
    <property type="entry name" value="PYROPHOSPHORYLASE MODD-RELATED"/>
    <property type="match status" value="1"/>
</dbReference>
<dbReference type="CDD" id="cd01573">
    <property type="entry name" value="modD_like"/>
    <property type="match status" value="1"/>
</dbReference>
<dbReference type="GO" id="GO:0004514">
    <property type="term" value="F:nicotinate-nucleotide diphosphorylase (carboxylating) activity"/>
    <property type="evidence" value="ECO:0007669"/>
    <property type="project" value="InterPro"/>
</dbReference>
<proteinExistence type="inferred from homology"/>
<dbReference type="InterPro" id="IPR022412">
    <property type="entry name" value="Quinolinate_PRibosylTrfase_N"/>
</dbReference>
<dbReference type="Pfam" id="PF01729">
    <property type="entry name" value="QRPTase_C"/>
    <property type="match status" value="1"/>
</dbReference>
<comment type="similarity">
    <text evidence="1 5">Belongs to the NadC/ModD family.</text>
</comment>
<dbReference type="EMBL" id="VSED01000002">
    <property type="protein sequence ID" value="TYA39923.1"/>
    <property type="molecule type" value="Genomic_DNA"/>
</dbReference>
<name>A0A142FYI5_AGGAC</name>
<keyword evidence="4 5" id="KW-0808">Transferase</keyword>
<dbReference type="SMR" id="A0A142FYI5"/>
<dbReference type="KEGG" id="aact:ACT75_02490"/>
<dbReference type="eggNOG" id="COG0157">
    <property type="taxonomic scope" value="Bacteria"/>
</dbReference>
<accession>A0A142FYI5</accession>
<dbReference type="EMBL" id="CP012959">
    <property type="protein sequence ID" value="AMQ93465.1"/>
    <property type="molecule type" value="Genomic_DNA"/>
</dbReference>
<evidence type="ECO:0000313" key="11">
    <source>
        <dbReference type="Proteomes" id="UP000072236"/>
    </source>
</evidence>
<dbReference type="Gene3D" id="3.20.20.70">
    <property type="entry name" value="Aldolase class I"/>
    <property type="match status" value="1"/>
</dbReference>
<dbReference type="GO" id="GO:0009435">
    <property type="term" value="P:NAD+ biosynthetic process"/>
    <property type="evidence" value="ECO:0007669"/>
    <property type="project" value="InterPro"/>
</dbReference>
<dbReference type="PANTHER" id="PTHR32179">
    <property type="entry name" value="NICOTINATE-NUCLEOTIDE PYROPHOSPHORYLASE [CARBOXYLATING]"/>
    <property type="match status" value="1"/>
</dbReference>
<dbReference type="SUPFAM" id="SSF54675">
    <property type="entry name" value="Nicotinate/Quinolinate PRTase N-terminal domain-like"/>
    <property type="match status" value="1"/>
</dbReference>
<dbReference type="AlphaFoldDB" id="A0A142FYI5"/>
<evidence type="ECO:0000256" key="5">
    <source>
        <dbReference type="PIRNR" id="PIRNR006250"/>
    </source>
</evidence>
<dbReference type="OrthoDB" id="8216773at2"/>
<reference evidence="8 11" key="1">
    <citation type="submission" date="2015-10" db="EMBL/GenBank/DDBJ databases">
        <title>Tn-seq of a polymicrobial infection.</title>
        <authorList>
            <person name="Stacy A."/>
            <person name="Rumbaugh K.P."/>
            <person name="Whiteley M."/>
        </authorList>
    </citation>
    <scope>NUCLEOTIDE SEQUENCE [LARGE SCALE GENOMIC DNA]</scope>
    <source>
        <strain evidence="8 11">624</strain>
    </source>
</reference>
<dbReference type="Proteomes" id="UP000072236">
    <property type="component" value="Chromosome"/>
</dbReference>
<evidence type="ECO:0000256" key="1">
    <source>
        <dbReference type="ARBA" id="ARBA00009400"/>
    </source>
</evidence>
<feature type="domain" description="Quinolinate phosphoribosyl transferase C-terminal" evidence="6">
    <location>
        <begin position="106"/>
        <end position="276"/>
    </location>
</feature>
<dbReference type="NCBIfam" id="TIGR01334">
    <property type="entry name" value="modD"/>
    <property type="match status" value="1"/>
</dbReference>
<evidence type="ECO:0000256" key="2">
    <source>
        <dbReference type="ARBA" id="ARBA00019205"/>
    </source>
</evidence>
<dbReference type="Gene3D" id="3.90.1170.20">
    <property type="entry name" value="Quinolinate phosphoribosyl transferase, N-terminal domain"/>
    <property type="match status" value="1"/>
</dbReference>
<dbReference type="PIRSF" id="PIRSF006250">
    <property type="entry name" value="NadC_ModD"/>
    <property type="match status" value="1"/>
</dbReference>
<dbReference type="InterPro" id="IPR037128">
    <property type="entry name" value="Quinolinate_PRibosylTase_N_sf"/>
</dbReference>
<feature type="domain" description="Quinolinate phosphoribosyl transferase N-terminal" evidence="7">
    <location>
        <begin position="21"/>
        <end position="104"/>
    </location>
</feature>
<keyword evidence="12" id="KW-1185">Reference proteome</keyword>
<dbReference type="InterPro" id="IPR002638">
    <property type="entry name" value="Quinolinate_PRibosylTrfase_C"/>
</dbReference>
<gene>
    <name evidence="8" type="ORF">ACT75_02490</name>
    <name evidence="9" type="ORF">CQR80_00815</name>
    <name evidence="10" type="ORF">FXB79_01625</name>
</gene>
<dbReference type="InterPro" id="IPR013785">
    <property type="entry name" value="Aldolase_TIM"/>
</dbReference>
<dbReference type="Pfam" id="PF02749">
    <property type="entry name" value="QRPTase_N"/>
    <property type="match status" value="1"/>
</dbReference>
<evidence type="ECO:0000313" key="8">
    <source>
        <dbReference type="EMBL" id="AMQ93465.1"/>
    </source>
</evidence>
<evidence type="ECO:0000313" key="9">
    <source>
        <dbReference type="EMBL" id="PHO21667.1"/>
    </source>
</evidence>
<evidence type="ECO:0000256" key="3">
    <source>
        <dbReference type="ARBA" id="ARBA00022676"/>
    </source>
</evidence>
<keyword evidence="3 5" id="KW-0328">Glycosyltransferase</keyword>
<evidence type="ECO:0000256" key="4">
    <source>
        <dbReference type="ARBA" id="ARBA00022679"/>
    </source>
</evidence>
<evidence type="ECO:0000313" key="12">
    <source>
        <dbReference type="Proteomes" id="UP000226080"/>
    </source>
</evidence>
<dbReference type="InterPro" id="IPR027277">
    <property type="entry name" value="NadC/ModD"/>
</dbReference>
<evidence type="ECO:0000313" key="10">
    <source>
        <dbReference type="EMBL" id="TYA39923.1"/>
    </source>
</evidence>
<dbReference type="GO" id="GO:0005737">
    <property type="term" value="C:cytoplasm"/>
    <property type="evidence" value="ECO:0007669"/>
    <property type="project" value="TreeGrafter"/>
</dbReference>
<sequence length="286" mass="31682">MIYFSDKELDDFLLEDIYRGDLTTHALGLNDVPARMQFKRKNAGKVAGVSIAEKLLRKLDVQVRVHAADGENVAAGTLLLSANGRADQLHQAWKVVQLVLEWSCGVAQYTAEMIANAKALNPQAIVACTRKSIPNTRKLATAAVLAAGGHIHRQGLSETLLVFTNHRNLLDNPTDYQEIVSRLRREAPENKITLEADNFSQFEQMLAAEPDIIQLDKWSPEQVQQALALLKKQSKKTLLSVAGGVNKNNIADYAKLGINLFITSAPYYAPPEDIKVVIERMQNKNT</sequence>
<reference evidence="10 13" key="3">
    <citation type="submission" date="2019-08" db="EMBL/GenBank/DDBJ databases">
        <title>Whole genome sequencing of Aggregatibacter actinomycetemcomitans cultured from blood stream infections in Denmark reveals a novel phylogenetic lineage expressing serotype a membrane O polysaccharide.</title>
        <authorList>
            <person name="Nedergaard S."/>
            <person name="Kobel C.M."/>
            <person name="Nielsen M.B."/>
            <person name="Moeller R.T."/>
            <person name="Jensen A.B."/>
            <person name="Noerskov-Lauritsen N."/>
        </authorList>
    </citation>
    <scope>NUCLEOTIDE SEQUENCE [LARGE SCALE GENOMIC DNA]</scope>
    <source>
        <strain evidence="10 13">PN_563</strain>
    </source>
</reference>
<dbReference type="RefSeq" id="WP_005543858.1">
    <property type="nucleotide sequence ID" value="NZ_CP012959.1"/>
</dbReference>
<dbReference type="Proteomes" id="UP000226080">
    <property type="component" value="Unassembled WGS sequence"/>
</dbReference>
<evidence type="ECO:0000259" key="6">
    <source>
        <dbReference type="Pfam" id="PF01729"/>
    </source>
</evidence>
<dbReference type="InterPro" id="IPR036068">
    <property type="entry name" value="Nicotinate_pribotase-like_C"/>
</dbReference>